<name>A0A1C7DUM0_9BACL</name>
<evidence type="ECO:0000313" key="2">
    <source>
        <dbReference type="Proteomes" id="UP000092687"/>
    </source>
</evidence>
<dbReference type="AlphaFoldDB" id="A0A1C7DUM0"/>
<dbReference type="RefSeq" id="WP_051041685.1">
    <property type="nucleotide sequence ID" value="NZ_CP016537.2"/>
</dbReference>
<sequence>MGLVRWIFFKRKHLAYTAFGDSMYYQAVDSLRAQGIGYDTVLKVNANVHGTEGHIGSSHMREAMTNTAQYDLYVEKKDQHLAQQALNG</sequence>
<protein>
    <recommendedName>
        <fullName evidence="3">DUF2007 domain-containing protein</fullName>
    </recommendedName>
</protein>
<accession>A0A1C7DUM0</accession>
<reference evidence="1" key="1">
    <citation type="submission" date="2016-10" db="EMBL/GenBank/DDBJ databases">
        <authorList>
            <person name="de Groot N.N."/>
        </authorList>
    </citation>
    <scope>NUCLEOTIDE SEQUENCE</scope>
    <source>
        <strain evidence="1">DSM 24743</strain>
    </source>
</reference>
<evidence type="ECO:0000313" key="1">
    <source>
        <dbReference type="EMBL" id="ANU15216.1"/>
    </source>
</evidence>
<dbReference type="KEGG" id="phc:BBI08_15750"/>
<dbReference type="OrthoDB" id="2942794at2"/>
<keyword evidence="2" id="KW-1185">Reference proteome</keyword>
<dbReference type="EMBL" id="CP016537">
    <property type="protein sequence ID" value="ANU15216.1"/>
    <property type="molecule type" value="Genomic_DNA"/>
</dbReference>
<gene>
    <name evidence="1" type="ORF">BBI08_15750</name>
</gene>
<evidence type="ECO:0008006" key="3">
    <source>
        <dbReference type="Google" id="ProtNLM"/>
    </source>
</evidence>
<proteinExistence type="predicted"/>
<dbReference type="Proteomes" id="UP000092687">
    <property type="component" value="Chromosome"/>
</dbReference>
<organism evidence="1 2">
    <name type="scientific">Planococcus halocryophilus</name>
    <dbReference type="NCBI Taxonomy" id="1215089"/>
    <lineage>
        <taxon>Bacteria</taxon>
        <taxon>Bacillati</taxon>
        <taxon>Bacillota</taxon>
        <taxon>Bacilli</taxon>
        <taxon>Bacillales</taxon>
        <taxon>Caryophanaceae</taxon>
        <taxon>Planococcus</taxon>
    </lineage>
</organism>